<comment type="caution">
    <text evidence="3">The sequence shown here is derived from an EMBL/GenBank/DDBJ whole genome shotgun (WGS) entry which is preliminary data.</text>
</comment>
<reference evidence="3 4" key="1">
    <citation type="submission" date="2024-03" db="EMBL/GenBank/DDBJ databases">
        <title>Human intestinal bacterial collection.</title>
        <authorList>
            <person name="Pauvert C."/>
            <person name="Hitch T.C.A."/>
            <person name="Clavel T."/>
        </authorList>
    </citation>
    <scope>NUCLEOTIDE SEQUENCE [LARGE SCALE GENOMIC DNA]</scope>
    <source>
        <strain evidence="3 4">CLA-SR-H024</strain>
    </source>
</reference>
<evidence type="ECO:0000313" key="3">
    <source>
        <dbReference type="EMBL" id="MEQ2465228.1"/>
    </source>
</evidence>
<evidence type="ECO:0000313" key="4">
    <source>
        <dbReference type="Proteomes" id="UP001465426"/>
    </source>
</evidence>
<dbReference type="RefSeq" id="WP_031538038.1">
    <property type="nucleotide sequence ID" value="NZ_JBBMFN010000009.1"/>
</dbReference>
<dbReference type="PANTHER" id="PTHR33988">
    <property type="entry name" value="ENDORIBONUCLEASE MAZF-RELATED"/>
    <property type="match status" value="1"/>
</dbReference>
<keyword evidence="2" id="KW-1277">Toxin-antitoxin system</keyword>
<dbReference type="GO" id="GO:0016787">
    <property type="term" value="F:hydrolase activity"/>
    <property type="evidence" value="ECO:0007669"/>
    <property type="project" value="UniProtKB-KW"/>
</dbReference>
<dbReference type="Proteomes" id="UP001465426">
    <property type="component" value="Unassembled WGS sequence"/>
</dbReference>
<keyword evidence="3" id="KW-0378">Hydrolase</keyword>
<protein>
    <submittedName>
        <fullName evidence="3">Type II toxin-antitoxin system PemK/MazF family toxin</fullName>
        <ecNumber evidence="3">3.1.-.-</ecNumber>
    </submittedName>
</protein>
<dbReference type="InterPro" id="IPR003477">
    <property type="entry name" value="PemK-like"/>
</dbReference>
<dbReference type="Pfam" id="PF02452">
    <property type="entry name" value="PemK_toxin"/>
    <property type="match status" value="1"/>
</dbReference>
<dbReference type="EC" id="3.1.-.-" evidence="3"/>
<dbReference type="InterPro" id="IPR011067">
    <property type="entry name" value="Plasmid_toxin/cell-grow_inhib"/>
</dbReference>
<sequence length="168" mass="19568">MPWNKNENIRQSAEWLSEKYKLMDDKEKMLNSHASKPKVRGKKPPIRDVFRGGVYWVNFGKGNLGAEKNKTRPAVIVSPNHLNTGETVVVIPISTKFPYSVAHGKKIPKYKNHFFLYKNKYKELEELSAIKCEDIKTIDISRIGDLIFNIEKKDMKLLKSRLMYMFGY</sequence>
<gene>
    <name evidence="3" type="ORF">WMO63_06025</name>
</gene>
<accession>A0ABV1EVW3</accession>
<evidence type="ECO:0000256" key="1">
    <source>
        <dbReference type="ARBA" id="ARBA00007521"/>
    </source>
</evidence>
<dbReference type="SUPFAM" id="SSF50118">
    <property type="entry name" value="Cell growth inhibitor/plasmid maintenance toxic component"/>
    <property type="match status" value="1"/>
</dbReference>
<proteinExistence type="inferred from homology"/>
<dbReference type="Gene3D" id="2.30.30.110">
    <property type="match status" value="1"/>
</dbReference>
<comment type="similarity">
    <text evidence="1">Belongs to the PemK/MazF family.</text>
</comment>
<keyword evidence="4" id="KW-1185">Reference proteome</keyword>
<organism evidence="3 4">
    <name type="scientific">Niallia hominis</name>
    <dbReference type="NCBI Taxonomy" id="3133173"/>
    <lineage>
        <taxon>Bacteria</taxon>
        <taxon>Bacillati</taxon>
        <taxon>Bacillota</taxon>
        <taxon>Bacilli</taxon>
        <taxon>Bacillales</taxon>
        <taxon>Bacillaceae</taxon>
        <taxon>Niallia</taxon>
    </lineage>
</organism>
<name>A0ABV1EVW3_9BACI</name>
<evidence type="ECO:0000256" key="2">
    <source>
        <dbReference type="ARBA" id="ARBA00022649"/>
    </source>
</evidence>
<dbReference type="EMBL" id="JBBMFN010000009">
    <property type="protein sequence ID" value="MEQ2465228.1"/>
    <property type="molecule type" value="Genomic_DNA"/>
</dbReference>